<evidence type="ECO:0000313" key="4">
    <source>
        <dbReference type="EMBL" id="RBP16851.1"/>
    </source>
</evidence>
<protein>
    <submittedName>
        <fullName evidence="4">Molecular chaperone DnaK (HSP70)</fullName>
    </submittedName>
</protein>
<dbReference type="InterPro" id="IPR018181">
    <property type="entry name" value="Heat_shock_70_CS"/>
</dbReference>
<evidence type="ECO:0000313" key="5">
    <source>
        <dbReference type="Proteomes" id="UP000253529"/>
    </source>
</evidence>
<keyword evidence="5" id="KW-1185">Reference proteome</keyword>
<dbReference type="OrthoDB" id="9807934at2"/>
<sequence length="611" mass="65395">MTARFSLGIDLGTSNSAMALTELDADRPEIVPVLQVLAPAELGEKPTMASALYLPHPEEFRPDAFALPWGQGEALRIVGQFARDHGALVPDRLVTSAKSWLSNPHIDPRQRTLPWKSESAEDKLSPFECSRLYLEHLKGAFLHAARASGRDWDIGDGQIVVTVPASFDDVARNLTAEAAEAAGLGQVTLLEEPQAAFYAWAARAGRQWRDAVAPGDVILVCDVGGGTADFSLIAVTDVDGALELERISVGEHILLGGDNMDLALAYALRAGLEAEGKALDGWQFLALVHAAARAKIALFEDAALSEAPIAIPSRGASLFAKTISTALPRALLSQIVIDGFFAMTTLDDLPQEGRRAGLQEFGLPYASDPVISKHLARFLGRSLQNVRASDKLAALVGPRASGTALLPTAVLFNGGVFKAEPIRARVLELLASWNGGAPVRALEGFEPDLAVAQGAAVYGRRRATGQGMRIKAGAARSYYVGLETSMPAIPGFRPPVKALCVVPQGMQEGTEQLIEGRTFGLVTGETAEFRFFSSAVRSGDAPGEILPDAERELEETALLEVELPALADVPAGQVVPVRIEAIVTELGTLELWMKHANSDRKWKIEFQVRTQ</sequence>
<dbReference type="Pfam" id="PF00012">
    <property type="entry name" value="HSP70"/>
    <property type="match status" value="1"/>
</dbReference>
<dbReference type="PANTHER" id="PTHR42749:SF1">
    <property type="entry name" value="CELL SHAPE-DETERMINING PROTEIN MREB"/>
    <property type="match status" value="1"/>
</dbReference>
<gene>
    <name evidence="4" type="ORF">DFR50_104129</name>
</gene>
<dbReference type="EMBL" id="QNRK01000004">
    <property type="protein sequence ID" value="RBP16851.1"/>
    <property type="molecule type" value="Genomic_DNA"/>
</dbReference>
<dbReference type="PROSITE" id="PS00297">
    <property type="entry name" value="HSP70_1"/>
    <property type="match status" value="1"/>
</dbReference>
<dbReference type="PRINTS" id="PR00301">
    <property type="entry name" value="HEATSHOCK70"/>
</dbReference>
<dbReference type="PANTHER" id="PTHR42749">
    <property type="entry name" value="CELL SHAPE-DETERMINING PROTEIN MREB"/>
    <property type="match status" value="1"/>
</dbReference>
<accession>A0A366FQM9</accession>
<keyword evidence="3" id="KW-0067">ATP-binding</keyword>
<dbReference type="SUPFAM" id="SSF53067">
    <property type="entry name" value="Actin-like ATPase domain"/>
    <property type="match status" value="2"/>
</dbReference>
<dbReference type="GO" id="GO:0005524">
    <property type="term" value="F:ATP binding"/>
    <property type="evidence" value="ECO:0007669"/>
    <property type="project" value="UniProtKB-KW"/>
</dbReference>
<evidence type="ECO:0000256" key="1">
    <source>
        <dbReference type="ARBA" id="ARBA00007381"/>
    </source>
</evidence>
<dbReference type="GO" id="GO:0140662">
    <property type="term" value="F:ATP-dependent protein folding chaperone"/>
    <property type="evidence" value="ECO:0007669"/>
    <property type="project" value="InterPro"/>
</dbReference>
<dbReference type="RefSeq" id="WP_113888086.1">
    <property type="nucleotide sequence ID" value="NZ_QNRK01000004.1"/>
</dbReference>
<evidence type="ECO:0000256" key="2">
    <source>
        <dbReference type="ARBA" id="ARBA00022741"/>
    </source>
</evidence>
<dbReference type="AlphaFoldDB" id="A0A366FQM9"/>
<dbReference type="CDD" id="cd10170">
    <property type="entry name" value="ASKHA_NBD_HSP70"/>
    <property type="match status" value="1"/>
</dbReference>
<keyword evidence="2" id="KW-0547">Nucleotide-binding</keyword>
<evidence type="ECO:0000256" key="3">
    <source>
        <dbReference type="ARBA" id="ARBA00022840"/>
    </source>
</evidence>
<dbReference type="InterPro" id="IPR013126">
    <property type="entry name" value="Hsp_70_fam"/>
</dbReference>
<comment type="similarity">
    <text evidence="1">Belongs to the heat shock protein 70 family.</text>
</comment>
<organism evidence="4 5">
    <name type="scientific">Roseiarcus fermentans</name>
    <dbReference type="NCBI Taxonomy" id="1473586"/>
    <lineage>
        <taxon>Bacteria</taxon>
        <taxon>Pseudomonadati</taxon>
        <taxon>Pseudomonadota</taxon>
        <taxon>Alphaproteobacteria</taxon>
        <taxon>Hyphomicrobiales</taxon>
        <taxon>Roseiarcaceae</taxon>
        <taxon>Roseiarcus</taxon>
    </lineage>
</organism>
<dbReference type="Gene3D" id="3.30.420.40">
    <property type="match status" value="2"/>
</dbReference>
<reference evidence="4 5" key="1">
    <citation type="submission" date="2018-06" db="EMBL/GenBank/DDBJ databases">
        <title>Genomic Encyclopedia of Type Strains, Phase IV (KMG-IV): sequencing the most valuable type-strain genomes for metagenomic binning, comparative biology and taxonomic classification.</title>
        <authorList>
            <person name="Goeker M."/>
        </authorList>
    </citation>
    <scope>NUCLEOTIDE SEQUENCE [LARGE SCALE GENOMIC DNA]</scope>
    <source>
        <strain evidence="4 5">DSM 24875</strain>
    </source>
</reference>
<dbReference type="InterPro" id="IPR043129">
    <property type="entry name" value="ATPase_NBD"/>
</dbReference>
<dbReference type="Proteomes" id="UP000253529">
    <property type="component" value="Unassembled WGS sequence"/>
</dbReference>
<comment type="caution">
    <text evidence="4">The sequence shown here is derived from an EMBL/GenBank/DDBJ whole genome shotgun (WGS) entry which is preliminary data.</text>
</comment>
<proteinExistence type="inferred from homology"/>
<name>A0A366FQM9_9HYPH</name>